<reference evidence="3 4" key="1">
    <citation type="journal article" date="2018" name="Proc. Natl. Acad. Sci. U.S.A.">
        <title>Draft genome sequence of Camellia sinensis var. sinensis provides insights into the evolution of the tea genome and tea quality.</title>
        <authorList>
            <person name="Wei C."/>
            <person name="Yang H."/>
            <person name="Wang S."/>
            <person name="Zhao J."/>
            <person name="Liu C."/>
            <person name="Gao L."/>
            <person name="Xia E."/>
            <person name="Lu Y."/>
            <person name="Tai Y."/>
            <person name="She G."/>
            <person name="Sun J."/>
            <person name="Cao H."/>
            <person name="Tong W."/>
            <person name="Gao Q."/>
            <person name="Li Y."/>
            <person name="Deng W."/>
            <person name="Jiang X."/>
            <person name="Wang W."/>
            <person name="Chen Q."/>
            <person name="Zhang S."/>
            <person name="Li H."/>
            <person name="Wu J."/>
            <person name="Wang P."/>
            <person name="Li P."/>
            <person name="Shi C."/>
            <person name="Zheng F."/>
            <person name="Jian J."/>
            <person name="Huang B."/>
            <person name="Shan D."/>
            <person name="Shi M."/>
            <person name="Fang C."/>
            <person name="Yue Y."/>
            <person name="Li F."/>
            <person name="Li D."/>
            <person name="Wei S."/>
            <person name="Han B."/>
            <person name="Jiang C."/>
            <person name="Yin Y."/>
            <person name="Xia T."/>
            <person name="Zhang Z."/>
            <person name="Bennetzen J.L."/>
            <person name="Zhao S."/>
            <person name="Wan X."/>
        </authorList>
    </citation>
    <scope>NUCLEOTIDE SEQUENCE [LARGE SCALE GENOMIC DNA]</scope>
    <source>
        <strain evidence="4">cv. Shuchazao</strain>
        <tissue evidence="3">Leaf</tissue>
    </source>
</reference>
<feature type="compositionally biased region" description="Low complexity" evidence="2">
    <location>
        <begin position="35"/>
        <end position="54"/>
    </location>
</feature>
<accession>A0A4S4DX86</accession>
<feature type="compositionally biased region" description="Low complexity" evidence="2">
    <location>
        <begin position="15"/>
        <end position="28"/>
    </location>
</feature>
<name>A0A4S4DX86_CAMSN</name>
<keyword evidence="4" id="KW-1185">Reference proteome</keyword>
<proteinExistence type="predicted"/>
<sequence length="206" mass="22757">MSKESYNRLAHSDYTHTSTSQPSSQKPRSQPPLLAPSSSLATTSLPSSHPTSGLATSNSTLTRCGQGYARAIKEWNTGDIDLKLLQLGALWPTSYDGADTLLADTTPSIDGYNWQLFDEPESLQATELGYFQTYGGDAPQSAVYRHGVGPSLASLALTMVEITQQVWEKLMREQASMIVQNTQQMCEKLKRELREELTTHIKQMTN</sequence>
<dbReference type="Proteomes" id="UP000306102">
    <property type="component" value="Unassembled WGS sequence"/>
</dbReference>
<dbReference type="AlphaFoldDB" id="A0A4S4DX86"/>
<evidence type="ECO:0000313" key="3">
    <source>
        <dbReference type="EMBL" id="THG08003.1"/>
    </source>
</evidence>
<protein>
    <submittedName>
        <fullName evidence="3">Uncharacterized protein</fullName>
    </submittedName>
</protein>
<keyword evidence="1" id="KW-0175">Coiled coil</keyword>
<feature type="compositionally biased region" description="Basic and acidic residues" evidence="2">
    <location>
        <begin position="1"/>
        <end position="14"/>
    </location>
</feature>
<gene>
    <name evidence="3" type="ORF">TEA_029371</name>
</gene>
<dbReference type="EMBL" id="SDRB02009625">
    <property type="protein sequence ID" value="THG08003.1"/>
    <property type="molecule type" value="Genomic_DNA"/>
</dbReference>
<feature type="region of interest" description="Disordered" evidence="2">
    <location>
        <begin position="1"/>
        <end position="60"/>
    </location>
</feature>
<comment type="caution">
    <text evidence="3">The sequence shown here is derived from an EMBL/GenBank/DDBJ whole genome shotgun (WGS) entry which is preliminary data.</text>
</comment>
<evidence type="ECO:0000313" key="4">
    <source>
        <dbReference type="Proteomes" id="UP000306102"/>
    </source>
</evidence>
<organism evidence="3 4">
    <name type="scientific">Camellia sinensis var. sinensis</name>
    <name type="common">China tea</name>
    <dbReference type="NCBI Taxonomy" id="542762"/>
    <lineage>
        <taxon>Eukaryota</taxon>
        <taxon>Viridiplantae</taxon>
        <taxon>Streptophyta</taxon>
        <taxon>Embryophyta</taxon>
        <taxon>Tracheophyta</taxon>
        <taxon>Spermatophyta</taxon>
        <taxon>Magnoliopsida</taxon>
        <taxon>eudicotyledons</taxon>
        <taxon>Gunneridae</taxon>
        <taxon>Pentapetalae</taxon>
        <taxon>asterids</taxon>
        <taxon>Ericales</taxon>
        <taxon>Theaceae</taxon>
        <taxon>Camellia</taxon>
    </lineage>
</organism>
<feature type="coiled-coil region" evidence="1">
    <location>
        <begin position="172"/>
        <end position="199"/>
    </location>
</feature>
<evidence type="ECO:0000256" key="1">
    <source>
        <dbReference type="SAM" id="Coils"/>
    </source>
</evidence>
<evidence type="ECO:0000256" key="2">
    <source>
        <dbReference type="SAM" id="MobiDB-lite"/>
    </source>
</evidence>